<keyword evidence="3" id="KW-1185">Reference proteome</keyword>
<evidence type="ECO:0000313" key="3">
    <source>
        <dbReference type="Proteomes" id="UP000015453"/>
    </source>
</evidence>
<dbReference type="Proteomes" id="UP000015453">
    <property type="component" value="Unassembled WGS sequence"/>
</dbReference>
<organism evidence="2 3">
    <name type="scientific">Genlisea aurea</name>
    <dbReference type="NCBI Taxonomy" id="192259"/>
    <lineage>
        <taxon>Eukaryota</taxon>
        <taxon>Viridiplantae</taxon>
        <taxon>Streptophyta</taxon>
        <taxon>Embryophyta</taxon>
        <taxon>Tracheophyta</taxon>
        <taxon>Spermatophyta</taxon>
        <taxon>Magnoliopsida</taxon>
        <taxon>eudicotyledons</taxon>
        <taxon>Gunneridae</taxon>
        <taxon>Pentapetalae</taxon>
        <taxon>asterids</taxon>
        <taxon>lamiids</taxon>
        <taxon>Lamiales</taxon>
        <taxon>Lentibulariaceae</taxon>
        <taxon>Genlisea</taxon>
    </lineage>
</organism>
<proteinExistence type="predicted"/>
<reference evidence="2 3" key="1">
    <citation type="journal article" date="2013" name="BMC Genomics">
        <title>The miniature genome of a carnivorous plant Genlisea aurea contains a low number of genes and short non-coding sequences.</title>
        <authorList>
            <person name="Leushkin E.V."/>
            <person name="Sutormin R.A."/>
            <person name="Nabieva E.R."/>
            <person name="Penin A.A."/>
            <person name="Kondrashov A.S."/>
            <person name="Logacheva M.D."/>
        </authorList>
    </citation>
    <scope>NUCLEOTIDE SEQUENCE [LARGE SCALE GENOMIC DNA]</scope>
</reference>
<accession>S8BWG6</accession>
<gene>
    <name evidence="2" type="ORF">M569_16104</name>
</gene>
<dbReference type="AlphaFoldDB" id="S8BWG6"/>
<comment type="caution">
    <text evidence="2">The sequence shown here is derived from an EMBL/GenBank/DDBJ whole genome shotgun (WGS) entry which is preliminary data.</text>
</comment>
<feature type="region of interest" description="Disordered" evidence="1">
    <location>
        <begin position="353"/>
        <end position="377"/>
    </location>
</feature>
<name>S8BWG6_9LAMI</name>
<feature type="compositionally biased region" description="Polar residues" evidence="1">
    <location>
        <begin position="365"/>
        <end position="374"/>
    </location>
</feature>
<protein>
    <submittedName>
        <fullName evidence="2">Uncharacterized protein</fullName>
    </submittedName>
</protein>
<feature type="compositionally biased region" description="Basic and acidic residues" evidence="1">
    <location>
        <begin position="353"/>
        <end position="364"/>
    </location>
</feature>
<dbReference type="EMBL" id="AUSU01008966">
    <property type="protein sequence ID" value="EPS58709.1"/>
    <property type="molecule type" value="Genomic_DNA"/>
</dbReference>
<evidence type="ECO:0000256" key="1">
    <source>
        <dbReference type="SAM" id="MobiDB-lite"/>
    </source>
</evidence>
<sequence length="550" mass="62185">MAVLWMSDAPMEEPDDVGQADVEGQTFTIRKNEIDGDDMMHQSKSIGEQHCKSKSHLIAVDQYNKRMSKVKAEPTGLEHVTTLRQPTLLHVVKSNQIRHAVADDVVYALLGCGIPMEKVDHPFMRGFLQKYTQVAGCVPRLGSEFPSSNILRLYNEHIQTLRRILSDKKVVIMFDEFTDAQGNSMVAVLAQVVGQRVCIDVQYLVGEGPNRGPEHKEVAAAVLRSLAVVGIDHLNIEFVYTDEGSIIIAAGEHQLKATAKEMQHLFLGFSANARWFLCLPHKLHGIGSASSLAYPSLCSSQREGFASSGGEHSLERLAFHGFCIYCIAEAIFDAADWYLFHLKEWTSFLQEEAKREPRGKEKAPTQESEGNTTAPKPLLQRVVERSQKQATGMLLRLLFISDMGAPLIACLNLCQSDRPVYFEDAAKSDTFPPRIQEVFATLLPNRSLLRRHLEPETDAFFRTMFHRILENTRKALVSRFEKMHEQIEFYRQVRVFNPNNLPDMAPSHLDYPALRLTDFKSEFAEYVRSTKRDVEGPEDLVSWWNAHPSS</sequence>
<feature type="non-terminal residue" evidence="2">
    <location>
        <position position="550"/>
    </location>
</feature>
<dbReference type="OrthoDB" id="8192276at2759"/>
<evidence type="ECO:0000313" key="2">
    <source>
        <dbReference type="EMBL" id="EPS58709.1"/>
    </source>
</evidence>